<evidence type="ECO:0000313" key="1">
    <source>
        <dbReference type="EMBL" id="WWC83184.1"/>
    </source>
</evidence>
<proteinExistence type="predicted"/>
<name>A0ABZ2EI60_9BACT</name>
<dbReference type="Pfam" id="PF03382">
    <property type="entry name" value="DUF285"/>
    <property type="match status" value="1"/>
</dbReference>
<dbReference type="RefSeq" id="WP_409966609.1">
    <property type="nucleotide sequence ID" value="NZ_CP144143.1"/>
</dbReference>
<evidence type="ECO:0008006" key="3">
    <source>
        <dbReference type="Google" id="ProtNLM"/>
    </source>
</evidence>
<evidence type="ECO:0000313" key="2">
    <source>
        <dbReference type="Proteomes" id="UP001321305"/>
    </source>
</evidence>
<gene>
    <name evidence="1" type="ORF">PIECOFPK_00895</name>
</gene>
<reference evidence="2" key="1">
    <citation type="submission" date="2024-01" db="EMBL/GenBank/DDBJ databases">
        <title>Mycovorax composti gen. nov. sp. nov., a member of the family Chitinophagaceae isolated from button mushroom compost.</title>
        <authorList>
            <person name="Thai M."/>
            <person name="Bell T.L."/>
            <person name="Kertesz M.A."/>
        </authorList>
    </citation>
    <scope>NUCLEOTIDE SEQUENCE [LARGE SCALE GENOMIC DNA]</scope>
    <source>
        <strain evidence="2">C216</strain>
    </source>
</reference>
<sequence length="404" mass="43904">MEDAEGFVSISVLPSGVDVELRLGPQNLNAVNMFGPNLQEVSQWGDVVWSSMASAFEGSPEMDITATDIPNLAQVTDMSFMFSQCEKLTGPNNINDWDVSNVTNMRAMFQAALLFNQPLNDWDVSNVTDMEWMFYYASSFNQPLDQWKVHNVQAMVVMFSNASSFDQNLGSWELHLNNELASIILGLDNSGISCENYQYSLLGWATNGSSPATVSASGLTYGPSADSVRALLIANGWIIQGDEYDEECNAVLPVVFGDVKAILKGGSLIVNWATLTELNNDYFEVEVSTDGKTFTSIGKVSSLAKDGNSDQPLEYTFSKAVSKNALLLGVAALALAVGSFVAGRRKLGTMLLWACLLLGGVSVSCSKKDSVALVEGKDIYVRIKQVDKDGSYKYSKVVKVIVEN</sequence>
<dbReference type="NCBIfam" id="TIGR02167">
    <property type="entry name" value="Liste_lipo_26"/>
    <property type="match status" value="1"/>
</dbReference>
<dbReference type="EMBL" id="CP144143">
    <property type="protein sequence ID" value="WWC83184.1"/>
    <property type="molecule type" value="Genomic_DNA"/>
</dbReference>
<organism evidence="1 2">
    <name type="scientific">Mycovorax composti</name>
    <dbReference type="NCBI Taxonomy" id="2962693"/>
    <lineage>
        <taxon>Bacteria</taxon>
        <taxon>Pseudomonadati</taxon>
        <taxon>Bacteroidota</taxon>
        <taxon>Chitinophagia</taxon>
        <taxon>Chitinophagales</taxon>
        <taxon>Chitinophagaceae</taxon>
        <taxon>Mycovorax</taxon>
    </lineage>
</organism>
<dbReference type="InterPro" id="IPR011889">
    <property type="entry name" value="Liste_lipo_26"/>
</dbReference>
<dbReference type="InterPro" id="IPR005046">
    <property type="entry name" value="DUF285"/>
</dbReference>
<dbReference type="Proteomes" id="UP001321305">
    <property type="component" value="Chromosome"/>
</dbReference>
<accession>A0ABZ2EI60</accession>
<protein>
    <recommendedName>
        <fullName evidence="3">BspA family leucine-rich repeat surface protein</fullName>
    </recommendedName>
</protein>
<keyword evidence="2" id="KW-1185">Reference proteome</keyword>